<organism evidence="3 4">
    <name type="scientific">Pseudomonas nitroreducens</name>
    <dbReference type="NCBI Taxonomy" id="46680"/>
    <lineage>
        <taxon>Bacteria</taxon>
        <taxon>Pseudomonadati</taxon>
        <taxon>Pseudomonadota</taxon>
        <taxon>Gammaproteobacteria</taxon>
        <taxon>Pseudomonadales</taxon>
        <taxon>Pseudomonadaceae</taxon>
        <taxon>Pseudomonas</taxon>
    </lineage>
</organism>
<comment type="caution">
    <text evidence="3">The sequence shown here is derived from an EMBL/GenBank/DDBJ whole genome shotgun (WGS) entry which is preliminary data.</text>
</comment>
<feature type="compositionally biased region" description="Basic and acidic residues" evidence="2">
    <location>
        <begin position="145"/>
        <end position="159"/>
    </location>
</feature>
<protein>
    <submittedName>
        <fullName evidence="3">DNA repair exonuclease SbcCD ATPase subunit</fullName>
    </submittedName>
</protein>
<gene>
    <name evidence="3" type="ORF">HNP46_003059</name>
</gene>
<reference evidence="3 4" key="1">
    <citation type="submission" date="2020-08" db="EMBL/GenBank/DDBJ databases">
        <title>Functional genomics of gut bacteria from endangered species of beetles.</title>
        <authorList>
            <person name="Carlos-Shanley C."/>
        </authorList>
    </citation>
    <scope>NUCLEOTIDE SEQUENCE [LARGE SCALE GENOMIC DNA]</scope>
    <source>
        <strain evidence="3 4">S00179</strain>
    </source>
</reference>
<feature type="coiled-coil region" evidence="1">
    <location>
        <begin position="229"/>
        <end position="267"/>
    </location>
</feature>
<name>A0A7W7KKN3_PSENT</name>
<feature type="compositionally biased region" description="Polar residues" evidence="2">
    <location>
        <begin position="135"/>
        <end position="144"/>
    </location>
</feature>
<dbReference type="Proteomes" id="UP000566995">
    <property type="component" value="Unassembled WGS sequence"/>
</dbReference>
<proteinExistence type="predicted"/>
<accession>A0A7W7KKN3</accession>
<evidence type="ECO:0000256" key="1">
    <source>
        <dbReference type="SAM" id="Coils"/>
    </source>
</evidence>
<evidence type="ECO:0000256" key="2">
    <source>
        <dbReference type="SAM" id="MobiDB-lite"/>
    </source>
</evidence>
<keyword evidence="3" id="KW-0269">Exonuclease</keyword>
<feature type="compositionally biased region" description="Low complexity" evidence="2">
    <location>
        <begin position="160"/>
        <end position="176"/>
    </location>
</feature>
<dbReference type="GO" id="GO:0004527">
    <property type="term" value="F:exonuclease activity"/>
    <property type="evidence" value="ECO:0007669"/>
    <property type="project" value="UniProtKB-KW"/>
</dbReference>
<evidence type="ECO:0000313" key="4">
    <source>
        <dbReference type="Proteomes" id="UP000566995"/>
    </source>
</evidence>
<keyword evidence="3" id="KW-0378">Hydrolase</keyword>
<evidence type="ECO:0000313" key="3">
    <source>
        <dbReference type="EMBL" id="MBB4864195.1"/>
    </source>
</evidence>
<feature type="coiled-coil region" evidence="1">
    <location>
        <begin position="297"/>
        <end position="324"/>
    </location>
</feature>
<keyword evidence="3" id="KW-0540">Nuclease</keyword>
<dbReference type="AlphaFoldDB" id="A0A7W7KKN3"/>
<sequence length="380" mass="41919">MPESLEPSVSVPSVSLQTQMQTLAPALPQRLPAMARVRQFTARLGSLFAPRANPSTPIPPGDPKEQPQETTMSIRNSKEPTEGAGQPDPQRPFAHPDDHLSQLYDLPPGQLPDSLGAAPGQSSAYSPGATDYALKQQQSAQRTLDQLDRLNETLQREASRSSSEPAASTANSPSAADPLLADAMSAQSSDTENVLQDVQSTLDSLAGMAQGLSQQRLESIKERETLDARHEQADERERLLNEREEALRQWEQRLQQEKAALARLGEQQAATLAERSATLQSLAETVDSRDRATAKRSEVLQAEQEQLERKLAQMRVRHTELDGRETMLQQKDHELTERFKQLVDAKERFSAIVRSFNETVRFNTALSAISKTVGGQSGER</sequence>
<dbReference type="EMBL" id="JACHLI010000010">
    <property type="protein sequence ID" value="MBB4864195.1"/>
    <property type="molecule type" value="Genomic_DNA"/>
</dbReference>
<keyword evidence="1" id="KW-0175">Coiled coil</keyword>
<feature type="region of interest" description="Disordered" evidence="2">
    <location>
        <begin position="46"/>
        <end position="176"/>
    </location>
</feature>